<protein>
    <submittedName>
        <fullName evidence="2">Uncharacterized protein</fullName>
    </submittedName>
</protein>
<dbReference type="RefSeq" id="WP_161921351.1">
    <property type="nucleotide sequence ID" value="NZ_JAACYS010000064.1"/>
</dbReference>
<keyword evidence="3" id="KW-1185">Reference proteome</keyword>
<feature type="chain" id="PRO_5046403161" evidence="1">
    <location>
        <begin position="19"/>
        <end position="126"/>
    </location>
</feature>
<dbReference type="Proteomes" id="UP000743899">
    <property type="component" value="Unassembled WGS sequence"/>
</dbReference>
<evidence type="ECO:0000256" key="1">
    <source>
        <dbReference type="SAM" id="SignalP"/>
    </source>
</evidence>
<keyword evidence="1" id="KW-0732">Signal</keyword>
<proteinExistence type="predicted"/>
<feature type="signal peptide" evidence="1">
    <location>
        <begin position="1"/>
        <end position="18"/>
    </location>
</feature>
<gene>
    <name evidence="2" type="ORF">GW534_12460</name>
</gene>
<name>A0ABX0A7P9_9BACI</name>
<accession>A0ABX0A7P9</accession>
<dbReference type="EMBL" id="JAACYS010000064">
    <property type="protein sequence ID" value="NCU18519.1"/>
    <property type="molecule type" value="Genomic_DNA"/>
</dbReference>
<evidence type="ECO:0000313" key="2">
    <source>
        <dbReference type="EMBL" id="NCU18519.1"/>
    </source>
</evidence>
<reference evidence="2 3" key="1">
    <citation type="submission" date="2020-01" db="EMBL/GenBank/DDBJ databases">
        <title>A novel Bacillus sp. from Pasinler.</title>
        <authorList>
            <person name="Adiguzel A."/>
            <person name="Ay H."/>
            <person name="Baltaci M.O."/>
        </authorList>
    </citation>
    <scope>NUCLEOTIDE SEQUENCE [LARGE SCALE GENOMIC DNA]</scope>
    <source>
        <strain evidence="2 3">P1</strain>
    </source>
</reference>
<comment type="caution">
    <text evidence="2">The sequence shown here is derived from an EMBL/GenBank/DDBJ whole genome shotgun (WGS) entry which is preliminary data.</text>
</comment>
<organism evidence="2 3">
    <name type="scientific">Pallidibacillus pasinlerensis</name>
    <dbReference type="NCBI Taxonomy" id="2703818"/>
    <lineage>
        <taxon>Bacteria</taxon>
        <taxon>Bacillati</taxon>
        <taxon>Bacillota</taxon>
        <taxon>Bacilli</taxon>
        <taxon>Bacillales</taxon>
        <taxon>Bacillaceae</taxon>
        <taxon>Pallidibacillus</taxon>
    </lineage>
</organism>
<sequence>MLPILFVIALLFPISASAYSKGYSFKITHSVTGGKNHDLANKATSTTVEGNTYWASGSTKADKANYTVTLTNGWFTSYTVKDIKADGYRYNKSFGTVKKDTYAVRVVKSTGGAYGDYIEGSGTIKQ</sequence>
<evidence type="ECO:0000313" key="3">
    <source>
        <dbReference type="Proteomes" id="UP000743899"/>
    </source>
</evidence>